<protein>
    <submittedName>
        <fullName evidence="1">Uncharacterized protein</fullName>
    </submittedName>
</protein>
<comment type="caution">
    <text evidence="1">The sequence shown here is derived from an EMBL/GenBank/DDBJ whole genome shotgun (WGS) entry which is preliminary data.</text>
</comment>
<dbReference type="OMA" id="NCNCCER"/>
<gene>
    <name evidence="1" type="ORF">KI387_037458</name>
</gene>
<dbReference type="AlphaFoldDB" id="A0AA38L6E8"/>
<keyword evidence="2" id="KW-1185">Reference proteome</keyword>
<organism evidence="1 2">
    <name type="scientific">Taxus chinensis</name>
    <name type="common">Chinese yew</name>
    <name type="synonym">Taxus wallichiana var. chinensis</name>
    <dbReference type="NCBI Taxonomy" id="29808"/>
    <lineage>
        <taxon>Eukaryota</taxon>
        <taxon>Viridiplantae</taxon>
        <taxon>Streptophyta</taxon>
        <taxon>Embryophyta</taxon>
        <taxon>Tracheophyta</taxon>
        <taxon>Spermatophyta</taxon>
        <taxon>Pinopsida</taxon>
        <taxon>Pinidae</taxon>
        <taxon>Conifers II</taxon>
        <taxon>Cupressales</taxon>
        <taxon>Taxaceae</taxon>
        <taxon>Taxus</taxon>
    </lineage>
</organism>
<reference evidence="1 2" key="1">
    <citation type="journal article" date="2021" name="Nat. Plants">
        <title>The Taxus genome provides insights into paclitaxel biosynthesis.</title>
        <authorList>
            <person name="Xiong X."/>
            <person name="Gou J."/>
            <person name="Liao Q."/>
            <person name="Li Y."/>
            <person name="Zhou Q."/>
            <person name="Bi G."/>
            <person name="Li C."/>
            <person name="Du R."/>
            <person name="Wang X."/>
            <person name="Sun T."/>
            <person name="Guo L."/>
            <person name="Liang H."/>
            <person name="Lu P."/>
            <person name="Wu Y."/>
            <person name="Zhang Z."/>
            <person name="Ro D.K."/>
            <person name="Shang Y."/>
            <person name="Huang S."/>
            <person name="Yan J."/>
        </authorList>
    </citation>
    <scope>NUCLEOTIDE SEQUENCE [LARGE SCALE GENOMIC DNA]</scope>
    <source>
        <strain evidence="1">Ta-2019</strain>
    </source>
</reference>
<sequence length="147" mass="16070">ATSLQKASTSASSSSSGISLESMASTMKFAAQVIDKIKTEVGNLQDSQLLKVIGSGAVKAAKLAGESHWIFLALSVTAYALEEYVKIKENESKCIELLETIVELAKDLRNFVQPMPEERERVGKGGACNSGRRSHMLRLHCPRKRFQ</sequence>
<evidence type="ECO:0000313" key="2">
    <source>
        <dbReference type="Proteomes" id="UP000824469"/>
    </source>
</evidence>
<feature type="non-terminal residue" evidence="1">
    <location>
        <position position="1"/>
    </location>
</feature>
<proteinExistence type="predicted"/>
<dbReference type="Proteomes" id="UP000824469">
    <property type="component" value="Unassembled WGS sequence"/>
</dbReference>
<accession>A0AA38L6E8</accession>
<evidence type="ECO:0000313" key="1">
    <source>
        <dbReference type="EMBL" id="KAH9309547.1"/>
    </source>
</evidence>
<feature type="non-terminal residue" evidence="1">
    <location>
        <position position="147"/>
    </location>
</feature>
<name>A0AA38L6E8_TAXCH</name>
<dbReference type="EMBL" id="JAHRHJ020000007">
    <property type="protein sequence ID" value="KAH9309547.1"/>
    <property type="molecule type" value="Genomic_DNA"/>
</dbReference>